<organism evidence="8 9">
    <name type="scientific">Magnusiomyces paraingens</name>
    <dbReference type="NCBI Taxonomy" id="2606893"/>
    <lineage>
        <taxon>Eukaryota</taxon>
        <taxon>Fungi</taxon>
        <taxon>Dikarya</taxon>
        <taxon>Ascomycota</taxon>
        <taxon>Saccharomycotina</taxon>
        <taxon>Dipodascomycetes</taxon>
        <taxon>Dipodascales</taxon>
        <taxon>Dipodascaceae</taxon>
        <taxon>Magnusiomyces</taxon>
    </lineage>
</organism>
<evidence type="ECO:0000256" key="1">
    <source>
        <dbReference type="ARBA" id="ARBA00006700"/>
    </source>
</evidence>
<dbReference type="Pfam" id="PF03939">
    <property type="entry name" value="Ribosomal_L23eN"/>
    <property type="match status" value="1"/>
</dbReference>
<dbReference type="GO" id="GO:0005840">
    <property type="term" value="C:ribosome"/>
    <property type="evidence" value="ECO:0007669"/>
    <property type="project" value="UniProtKB-KW"/>
</dbReference>
<dbReference type="Pfam" id="PF00276">
    <property type="entry name" value="Ribosomal_L23"/>
    <property type="match status" value="1"/>
</dbReference>
<evidence type="ECO:0000256" key="5">
    <source>
        <dbReference type="ARBA" id="ARBA00023274"/>
    </source>
</evidence>
<gene>
    <name evidence="8" type="ORF">SAPINGB_P000241</name>
</gene>
<sequence length="145" mass="16001">MAAAATQKKALDAKKAVVKGSNSKKLIKVRSSVNFHRPKTLKLARTPKYQRKSISHYARLDAYKVVKSHVNSEVSIKKIEDANTLVLTVDNKATKTDIKNAVKTLYNVDALKINTLVRADGAKKAFVKLTPEHDALDVASRVGYI</sequence>
<keyword evidence="2" id="KW-0699">rRNA-binding</keyword>
<evidence type="ECO:0000256" key="3">
    <source>
        <dbReference type="ARBA" id="ARBA00022884"/>
    </source>
</evidence>
<dbReference type="InterPro" id="IPR005633">
    <property type="entry name" value="Ribosomal_uL23_N"/>
</dbReference>
<dbReference type="PANTHER" id="PTHR11620">
    <property type="entry name" value="60S RIBOSOMAL PROTEIN L23A"/>
    <property type="match status" value="1"/>
</dbReference>
<evidence type="ECO:0000256" key="2">
    <source>
        <dbReference type="ARBA" id="ARBA00022730"/>
    </source>
</evidence>
<keyword evidence="5 6" id="KW-0687">Ribonucleoprotein</keyword>
<dbReference type="GO" id="GO:0003735">
    <property type="term" value="F:structural constituent of ribosome"/>
    <property type="evidence" value="ECO:0007669"/>
    <property type="project" value="InterPro"/>
</dbReference>
<dbReference type="RefSeq" id="XP_031850856.1">
    <property type="nucleotide sequence ID" value="XM_031994965.1"/>
</dbReference>
<evidence type="ECO:0000313" key="8">
    <source>
        <dbReference type="EMBL" id="VVT43978.1"/>
    </source>
</evidence>
<reference evidence="8 9" key="1">
    <citation type="submission" date="2019-09" db="EMBL/GenBank/DDBJ databases">
        <authorList>
            <person name="Brejova B."/>
        </authorList>
    </citation>
    <scope>NUCLEOTIDE SEQUENCE [LARGE SCALE GENOMIC DNA]</scope>
</reference>
<dbReference type="InterPro" id="IPR001014">
    <property type="entry name" value="Ribosomal_uL23_CS"/>
</dbReference>
<feature type="domain" description="Large ribosomal subunit protein uL23 N-terminal" evidence="7">
    <location>
        <begin position="7"/>
        <end position="56"/>
    </location>
</feature>
<evidence type="ECO:0000256" key="4">
    <source>
        <dbReference type="ARBA" id="ARBA00022980"/>
    </source>
</evidence>
<keyword evidence="3" id="KW-0694">RNA-binding</keyword>
<dbReference type="Gene3D" id="3.30.70.330">
    <property type="match status" value="1"/>
</dbReference>
<evidence type="ECO:0000313" key="9">
    <source>
        <dbReference type="Proteomes" id="UP000398389"/>
    </source>
</evidence>
<evidence type="ECO:0000259" key="7">
    <source>
        <dbReference type="Pfam" id="PF03939"/>
    </source>
</evidence>
<dbReference type="InterPro" id="IPR012678">
    <property type="entry name" value="Ribosomal_uL23/eL15/eS24_sf"/>
</dbReference>
<protein>
    <recommendedName>
        <fullName evidence="7">Large ribosomal subunit protein uL23 N-terminal domain-containing protein</fullName>
    </recommendedName>
</protein>
<accession>A0A5E8AYY2</accession>
<dbReference type="EMBL" id="CABVLU010000001">
    <property type="protein sequence ID" value="VVT43978.1"/>
    <property type="molecule type" value="Genomic_DNA"/>
</dbReference>
<proteinExistence type="inferred from homology"/>
<dbReference type="SUPFAM" id="SSF54189">
    <property type="entry name" value="Ribosomal proteins S24e, L23 and L15e"/>
    <property type="match status" value="1"/>
</dbReference>
<dbReference type="HAMAP" id="MF_01369_A">
    <property type="entry name" value="Ribosomal_uL23_A"/>
    <property type="match status" value="1"/>
</dbReference>
<comment type="similarity">
    <text evidence="1 6">Belongs to the universal ribosomal protein uL23 family.</text>
</comment>
<dbReference type="PROSITE" id="PS00050">
    <property type="entry name" value="RIBOSOMAL_L23"/>
    <property type="match status" value="1"/>
</dbReference>
<dbReference type="InterPro" id="IPR013025">
    <property type="entry name" value="Ribosomal_uL23-like"/>
</dbReference>
<keyword evidence="9" id="KW-1185">Reference proteome</keyword>
<dbReference type="NCBIfam" id="NF011118">
    <property type="entry name" value="PRK14548.1"/>
    <property type="match status" value="1"/>
</dbReference>
<name>A0A5E8AYY2_9ASCO</name>
<dbReference type="InterPro" id="IPR012677">
    <property type="entry name" value="Nucleotide-bd_a/b_plait_sf"/>
</dbReference>
<dbReference type="GeneID" id="43579065"/>
<dbReference type="OrthoDB" id="1267328at2759"/>
<dbReference type="GO" id="GO:0019843">
    <property type="term" value="F:rRNA binding"/>
    <property type="evidence" value="ECO:0007669"/>
    <property type="project" value="UniProtKB-KW"/>
</dbReference>
<keyword evidence="4 6" id="KW-0689">Ribosomal protein</keyword>
<evidence type="ECO:0000256" key="6">
    <source>
        <dbReference type="RuleBase" id="RU003934"/>
    </source>
</evidence>
<dbReference type="Proteomes" id="UP000398389">
    <property type="component" value="Unassembled WGS sequence"/>
</dbReference>
<dbReference type="GO" id="GO:0006412">
    <property type="term" value="P:translation"/>
    <property type="evidence" value="ECO:0007669"/>
    <property type="project" value="InterPro"/>
</dbReference>
<dbReference type="AlphaFoldDB" id="A0A5E8AYY2"/>
<dbReference type="GO" id="GO:1990904">
    <property type="term" value="C:ribonucleoprotein complex"/>
    <property type="evidence" value="ECO:0007669"/>
    <property type="project" value="UniProtKB-KW"/>
</dbReference>